<protein>
    <submittedName>
        <fullName evidence="1">Uncharacterized protein</fullName>
    </submittedName>
</protein>
<dbReference type="Proteomes" id="UP000024635">
    <property type="component" value="Unassembled WGS sequence"/>
</dbReference>
<dbReference type="EMBL" id="JARK01001338">
    <property type="protein sequence ID" value="EYC33393.1"/>
    <property type="molecule type" value="Genomic_DNA"/>
</dbReference>
<proteinExistence type="predicted"/>
<name>A0A016W321_9BILA</name>
<reference evidence="2" key="1">
    <citation type="journal article" date="2015" name="Nat. Genet.">
        <title>The genome and transcriptome of the zoonotic hookworm Ancylostoma ceylanicum identify infection-specific gene families.</title>
        <authorList>
            <person name="Schwarz E.M."/>
            <person name="Hu Y."/>
            <person name="Antoshechkin I."/>
            <person name="Miller M.M."/>
            <person name="Sternberg P.W."/>
            <person name="Aroian R.V."/>
        </authorList>
    </citation>
    <scope>NUCLEOTIDE SEQUENCE</scope>
    <source>
        <strain evidence="2">HY135</strain>
    </source>
</reference>
<accession>A0A016W321</accession>
<organism evidence="1 2">
    <name type="scientific">Ancylostoma ceylanicum</name>
    <dbReference type="NCBI Taxonomy" id="53326"/>
    <lineage>
        <taxon>Eukaryota</taxon>
        <taxon>Metazoa</taxon>
        <taxon>Ecdysozoa</taxon>
        <taxon>Nematoda</taxon>
        <taxon>Chromadorea</taxon>
        <taxon>Rhabditida</taxon>
        <taxon>Rhabditina</taxon>
        <taxon>Rhabditomorpha</taxon>
        <taxon>Strongyloidea</taxon>
        <taxon>Ancylostomatidae</taxon>
        <taxon>Ancylostomatinae</taxon>
        <taxon>Ancylostoma</taxon>
    </lineage>
</organism>
<keyword evidence="2" id="KW-1185">Reference proteome</keyword>
<evidence type="ECO:0000313" key="1">
    <source>
        <dbReference type="EMBL" id="EYC33393.1"/>
    </source>
</evidence>
<comment type="caution">
    <text evidence="1">The sequence shown here is derived from an EMBL/GenBank/DDBJ whole genome shotgun (WGS) entry which is preliminary data.</text>
</comment>
<dbReference type="AlphaFoldDB" id="A0A016W321"/>
<sequence>MINILLFIEQSLHGEHSLKTLLRQYSDVEWQYIWRGLFATSQTSLPTSHANGPRQIYCQTRSPVKCIAKREVP</sequence>
<evidence type="ECO:0000313" key="2">
    <source>
        <dbReference type="Proteomes" id="UP000024635"/>
    </source>
</evidence>
<gene>
    <name evidence="1" type="primary">Acey_s0002.g775</name>
    <name evidence="1" type="ORF">Y032_0002g775</name>
</gene>